<dbReference type="InterPro" id="IPR017920">
    <property type="entry name" value="COMM"/>
</dbReference>
<dbReference type="PANTHER" id="PTHR12333">
    <property type="entry name" value="COMM DOMAIN CONTAINING PROTEIN 10"/>
    <property type="match status" value="1"/>
</dbReference>
<dbReference type="InterPro" id="IPR037361">
    <property type="entry name" value="COMMD10"/>
</dbReference>
<dbReference type="Proteomes" id="UP000215902">
    <property type="component" value="Unassembled WGS sequence"/>
</dbReference>
<evidence type="ECO:0000313" key="3">
    <source>
        <dbReference type="Proteomes" id="UP000215902"/>
    </source>
</evidence>
<keyword evidence="3" id="KW-1185">Reference proteome</keyword>
<dbReference type="PANTHER" id="PTHR12333:SF0">
    <property type="entry name" value="COMM DOMAIN-CONTAINING PROTEIN 10"/>
    <property type="match status" value="1"/>
</dbReference>
<name>A0A267G8Y1_9PLAT</name>
<feature type="domain" description="COMM" evidence="1">
    <location>
        <begin position="121"/>
        <end position="193"/>
    </location>
</feature>
<reference evidence="2 3" key="1">
    <citation type="submission" date="2017-06" db="EMBL/GenBank/DDBJ databases">
        <title>A platform for efficient transgenesis in Macrostomum lignano, a flatworm model organism for stem cell research.</title>
        <authorList>
            <person name="Berezikov E."/>
        </authorList>
    </citation>
    <scope>NUCLEOTIDE SEQUENCE [LARGE SCALE GENOMIC DNA]</scope>
    <source>
        <strain evidence="2">DV1</strain>
        <tissue evidence="2">Whole organism</tissue>
    </source>
</reference>
<evidence type="ECO:0000313" key="2">
    <source>
        <dbReference type="EMBL" id="PAA82503.1"/>
    </source>
</evidence>
<dbReference type="AlphaFoldDB" id="A0A267G8Y1"/>
<organism evidence="2 3">
    <name type="scientific">Macrostomum lignano</name>
    <dbReference type="NCBI Taxonomy" id="282301"/>
    <lineage>
        <taxon>Eukaryota</taxon>
        <taxon>Metazoa</taxon>
        <taxon>Spiralia</taxon>
        <taxon>Lophotrochozoa</taxon>
        <taxon>Platyhelminthes</taxon>
        <taxon>Rhabditophora</taxon>
        <taxon>Macrostomorpha</taxon>
        <taxon>Macrostomida</taxon>
        <taxon>Macrostomidae</taxon>
        <taxon>Macrostomum</taxon>
    </lineage>
</organism>
<gene>
    <name evidence="2" type="ORF">BOX15_Mlig032129g1</name>
</gene>
<dbReference type="Pfam" id="PF07258">
    <property type="entry name" value="COMM_domain"/>
    <property type="match status" value="1"/>
</dbReference>
<accession>A0A267G8Y1</accession>
<dbReference type="EMBL" id="NIVC01000467">
    <property type="protein sequence ID" value="PAA82503.1"/>
    <property type="molecule type" value="Genomic_DNA"/>
</dbReference>
<comment type="caution">
    <text evidence="2">The sequence shown here is derived from an EMBL/GenBank/DDBJ whole genome shotgun (WGS) entry which is preliminary data.</text>
</comment>
<proteinExistence type="predicted"/>
<sequence length="194" mass="21324">SVTSMEIVNALEEKRLTAILSRLVPTLASDDTVDAVFSDDEAEKLISVLGITRADLNSLLSYLADVLKSAAYSITKPNQLAQQLAQSGLAETHCRAIAEVWSKSAKDIVEAFKTRSFAPKELSDINWKLGITLAQSSKANTRTPIATLDFVLRDNETLGGPNAEHVVVEFNHDELYQFYLKLEDIQAKLDELTG</sequence>
<dbReference type="Pfam" id="PF21672">
    <property type="entry name" value="COMM_HN"/>
    <property type="match status" value="1"/>
</dbReference>
<dbReference type="OrthoDB" id="77522at2759"/>
<dbReference type="STRING" id="282301.A0A267G8Y1"/>
<protein>
    <recommendedName>
        <fullName evidence="1">COMM domain-containing protein</fullName>
    </recommendedName>
</protein>
<evidence type="ECO:0000259" key="1">
    <source>
        <dbReference type="PROSITE" id="PS51269"/>
    </source>
</evidence>
<feature type="non-terminal residue" evidence="2">
    <location>
        <position position="1"/>
    </location>
</feature>
<dbReference type="PROSITE" id="PS51269">
    <property type="entry name" value="COMM"/>
    <property type="match status" value="1"/>
</dbReference>